<dbReference type="EMBL" id="JASBWV010000014">
    <property type="protein sequence ID" value="KAJ9122724.1"/>
    <property type="molecule type" value="Genomic_DNA"/>
</dbReference>
<evidence type="ECO:0000313" key="1">
    <source>
        <dbReference type="EMBL" id="KAJ9122724.1"/>
    </source>
</evidence>
<accession>A0ACC2XFA2</accession>
<sequence>MCGRFALGLPPAEIRFGVADHFPRLLRNPEARAARARHGEEGRQRQRQDRQRRRQRGERNDAASAAGGHRDGDVREQEHQQQEEEDQEEEFEWPPSDEGNSSTTVINNNPESEIAAAAARLQWENEERFRVGNYNVAPRSNGVVLRLRPRSQSHPEAVQEEGSDLRLRGGGEEGEVVEHVDGLKVGKQADKKNVLDVGDQELVIETMQWGLIPHWSKHPPSGALNTINARSEALMESGGSDDGSLPMRHSYPVPTEVGKVGTNSPSYVIPVKERKDGIANFFKKQSAGHAVPAPLDESKKMGHLQDSGNVKLEQGKRSRKEDVQEGGQPVDDSRPGKRLKMDVDLAADEKVHTPVASKAISISSKDPREADTKPKSSNGDNKASMKQRADEEEFEMQIGDDSNAPNSTGGAKREGKGKPSSSGDAKPIVGSKRQTRSDVRRKEADEKPATRSTRSGKLSTTSTKERKKESDDEIQILSSPDTIHRKTKESGTTSGSLAAGKHARATKQETVKQGDEQAKAAVQATAEDGPENTHQTKLDGFLKHEA</sequence>
<proteinExistence type="predicted"/>
<evidence type="ECO:0000313" key="2">
    <source>
        <dbReference type="Proteomes" id="UP001234202"/>
    </source>
</evidence>
<organism evidence="1 2">
    <name type="scientific">Naganishia onofrii</name>
    <dbReference type="NCBI Taxonomy" id="1851511"/>
    <lineage>
        <taxon>Eukaryota</taxon>
        <taxon>Fungi</taxon>
        <taxon>Dikarya</taxon>
        <taxon>Basidiomycota</taxon>
        <taxon>Agaricomycotina</taxon>
        <taxon>Tremellomycetes</taxon>
        <taxon>Filobasidiales</taxon>
        <taxon>Filobasidiaceae</taxon>
        <taxon>Naganishia</taxon>
    </lineage>
</organism>
<keyword evidence="2" id="KW-1185">Reference proteome</keyword>
<comment type="caution">
    <text evidence="1">The sequence shown here is derived from an EMBL/GenBank/DDBJ whole genome shotgun (WGS) entry which is preliminary data.</text>
</comment>
<protein>
    <submittedName>
        <fullName evidence="1">Uncharacterized protein</fullName>
    </submittedName>
</protein>
<name>A0ACC2XFA2_9TREE</name>
<gene>
    <name evidence="1" type="ORF">QFC24_004153</name>
</gene>
<reference evidence="1" key="1">
    <citation type="submission" date="2023-04" db="EMBL/GenBank/DDBJ databases">
        <title>Draft Genome sequencing of Naganishia species isolated from polar environments using Oxford Nanopore Technology.</title>
        <authorList>
            <person name="Leo P."/>
            <person name="Venkateswaran K."/>
        </authorList>
    </citation>
    <scope>NUCLEOTIDE SEQUENCE</scope>
    <source>
        <strain evidence="1">DBVPG 5303</strain>
    </source>
</reference>
<dbReference type="Proteomes" id="UP001234202">
    <property type="component" value="Unassembled WGS sequence"/>
</dbReference>